<keyword evidence="3" id="KW-0576">Peroxisome</keyword>
<dbReference type="Gene3D" id="3.90.226.10">
    <property type="entry name" value="2-enoyl-CoA Hydratase, Chain A, domain 1"/>
    <property type="match status" value="1"/>
</dbReference>
<accession>A0A9X2EI58</accession>
<evidence type="ECO:0000256" key="3">
    <source>
        <dbReference type="ARBA" id="ARBA00023140"/>
    </source>
</evidence>
<dbReference type="PANTHER" id="PTHR43684">
    <property type="match status" value="1"/>
</dbReference>
<proteinExistence type="inferred from homology"/>
<organism evidence="5 6">
    <name type="scientific">Sphingomicrobium sediminis</name>
    <dbReference type="NCBI Taxonomy" id="2950949"/>
    <lineage>
        <taxon>Bacteria</taxon>
        <taxon>Pseudomonadati</taxon>
        <taxon>Pseudomonadota</taxon>
        <taxon>Alphaproteobacteria</taxon>
        <taxon>Sphingomonadales</taxon>
        <taxon>Sphingomonadaceae</taxon>
        <taxon>Sphingomicrobium</taxon>
    </lineage>
</organism>
<dbReference type="InterPro" id="IPR051053">
    <property type="entry name" value="ECH/Chromodomain_protein"/>
</dbReference>
<name>A0A9X2EI58_9SPHN</name>
<evidence type="ECO:0000256" key="1">
    <source>
        <dbReference type="ARBA" id="ARBA00004275"/>
    </source>
</evidence>
<dbReference type="Gene3D" id="1.10.12.10">
    <property type="entry name" value="Lyase 2-enoyl-coa Hydratase, Chain A, domain 2"/>
    <property type="match status" value="1"/>
</dbReference>
<evidence type="ECO:0000256" key="4">
    <source>
        <dbReference type="ARBA" id="ARBA00023235"/>
    </source>
</evidence>
<keyword evidence="4" id="KW-0413">Isomerase</keyword>
<comment type="subcellular location">
    <subcellularLocation>
        <location evidence="1">Peroxisome</location>
    </subcellularLocation>
</comment>
<evidence type="ECO:0000256" key="2">
    <source>
        <dbReference type="ARBA" id="ARBA00005254"/>
    </source>
</evidence>
<keyword evidence="6" id="KW-1185">Reference proteome</keyword>
<gene>
    <name evidence="5" type="ORF">NDO55_05080</name>
</gene>
<dbReference type="GO" id="GO:0004165">
    <property type="term" value="F:delta(3)-delta(2)-enoyl-CoA isomerase activity"/>
    <property type="evidence" value="ECO:0007669"/>
    <property type="project" value="UniProtKB-ARBA"/>
</dbReference>
<dbReference type="CDD" id="cd06558">
    <property type="entry name" value="crotonase-like"/>
    <property type="match status" value="1"/>
</dbReference>
<sequence length="255" mass="27547">MSENVLVGQDGRHLSIRLNRPESRNAITVAMYAAMADAVEQAGSDDGIDLVTISGEGVDFTAGNDLMDFMAEMPQPGENTDIPVWRFLRAMAKNEVPIIAKVHGNAIGIGTTMLFHCDLVVAADNARFKMPFTELGLVPEAASSLIMPELAGRRAAARYLLLGESFGAAEAKSVGLVSHVAPAGDLDAKFDEVVTTLLSRPPEAMRLTQKLLRTSDRHAILERMDHENGHFAERLTSDELKQAVMQFFAARGGGN</sequence>
<evidence type="ECO:0000313" key="6">
    <source>
        <dbReference type="Proteomes" id="UP001155128"/>
    </source>
</evidence>
<dbReference type="InterPro" id="IPR029045">
    <property type="entry name" value="ClpP/crotonase-like_dom_sf"/>
</dbReference>
<dbReference type="EMBL" id="JAMSHT010000001">
    <property type="protein sequence ID" value="MCM8557191.1"/>
    <property type="molecule type" value="Genomic_DNA"/>
</dbReference>
<evidence type="ECO:0000313" key="5">
    <source>
        <dbReference type="EMBL" id="MCM8557191.1"/>
    </source>
</evidence>
<reference evidence="5" key="1">
    <citation type="submission" date="2022-06" db="EMBL/GenBank/DDBJ databases">
        <title>Sphingomicrobium sedimins sp. nov., a marine bacterium isolated from tidal flat.</title>
        <authorList>
            <person name="Kim C.-H."/>
            <person name="Yoo Y."/>
            <person name="Kim J.-J."/>
        </authorList>
    </citation>
    <scope>NUCLEOTIDE SEQUENCE</scope>
    <source>
        <strain evidence="5">GRR-S6-50</strain>
    </source>
</reference>
<dbReference type="InterPro" id="IPR014748">
    <property type="entry name" value="Enoyl-CoA_hydra_C"/>
</dbReference>
<dbReference type="SUPFAM" id="SSF52096">
    <property type="entry name" value="ClpP/crotonase"/>
    <property type="match status" value="1"/>
</dbReference>
<dbReference type="Proteomes" id="UP001155128">
    <property type="component" value="Unassembled WGS sequence"/>
</dbReference>
<protein>
    <submittedName>
        <fullName evidence="5">Enoyl-CoA hydratase-related protein</fullName>
    </submittedName>
</protein>
<comment type="caution">
    <text evidence="5">The sequence shown here is derived from an EMBL/GenBank/DDBJ whole genome shotgun (WGS) entry which is preliminary data.</text>
</comment>
<dbReference type="AlphaFoldDB" id="A0A9X2EI58"/>
<dbReference type="Pfam" id="PF00378">
    <property type="entry name" value="ECH_1"/>
    <property type="match status" value="1"/>
</dbReference>
<dbReference type="PANTHER" id="PTHR43684:SF1">
    <property type="entry name" value="ENOYL-COA DELTA ISOMERASE 2"/>
    <property type="match status" value="1"/>
</dbReference>
<comment type="similarity">
    <text evidence="2">Belongs to the enoyl-CoA hydratase/isomerase family.</text>
</comment>
<dbReference type="RefSeq" id="WP_252113040.1">
    <property type="nucleotide sequence ID" value="NZ_JAMSHT010000001.1"/>
</dbReference>
<dbReference type="InterPro" id="IPR001753">
    <property type="entry name" value="Enoyl-CoA_hydra/iso"/>
</dbReference>